<feature type="region of interest" description="Disordered" evidence="1">
    <location>
        <begin position="1"/>
        <end position="67"/>
    </location>
</feature>
<dbReference type="Gene3D" id="2.20.70.10">
    <property type="match status" value="1"/>
</dbReference>
<dbReference type="EMBL" id="PDLN01000016">
    <property type="protein sequence ID" value="RDW64223.1"/>
    <property type="molecule type" value="Genomic_DNA"/>
</dbReference>
<evidence type="ECO:0000313" key="2">
    <source>
        <dbReference type="EMBL" id="RDW64223.1"/>
    </source>
</evidence>
<evidence type="ECO:0000313" key="3">
    <source>
        <dbReference type="Proteomes" id="UP000256328"/>
    </source>
</evidence>
<dbReference type="Proteomes" id="UP000256328">
    <property type="component" value="Unassembled WGS sequence"/>
</dbReference>
<sequence>MASSSSTDAPPSYETAIAPPSQGNAIPKIRNGIPHQTRRSMEDESRPLPEGWVRSYDPDSHHQFFVDTRRDPPASIWEHPYDNEAYLSSLSPEERAHIKGIHRVPSERDVEAESSDDENHAADGRHPPLPPRSKEEPLGGVHKLGRRMKDKLTNSTHQEREVKREERAKEEQATYERHQKIRAAMSRAMETGEPQLLGKDKNGRDLYIEPPPGIGSGNRAYNGGVGYSPYNNGRYGYNSTYVRPQYPYHRPNRYGYGYGAGYGLPLGLGVGALGGGLLLGGMGGGFGGGMGGGFGC</sequence>
<evidence type="ECO:0000256" key="1">
    <source>
        <dbReference type="SAM" id="MobiDB-lite"/>
    </source>
</evidence>
<name>A0A3D8QQY3_9HELO</name>
<comment type="caution">
    <text evidence="2">The sequence shown here is derived from an EMBL/GenBank/DDBJ whole genome shotgun (WGS) entry which is preliminary data.</text>
</comment>
<protein>
    <recommendedName>
        <fullName evidence="4">WW domain-containing protein</fullName>
    </recommendedName>
</protein>
<feature type="compositionally biased region" description="Basic and acidic residues" evidence="1">
    <location>
        <begin position="104"/>
        <end position="137"/>
    </location>
</feature>
<dbReference type="AlphaFoldDB" id="A0A3D8QQY3"/>
<gene>
    <name evidence="2" type="ORF">BP5796_10725</name>
</gene>
<feature type="compositionally biased region" description="Basic and acidic residues" evidence="1">
    <location>
        <begin position="56"/>
        <end position="67"/>
    </location>
</feature>
<proteinExistence type="predicted"/>
<feature type="region of interest" description="Disordered" evidence="1">
    <location>
        <begin position="102"/>
        <end position="176"/>
    </location>
</feature>
<organism evidence="2 3">
    <name type="scientific">Coleophoma crateriformis</name>
    <dbReference type="NCBI Taxonomy" id="565419"/>
    <lineage>
        <taxon>Eukaryota</taxon>
        <taxon>Fungi</taxon>
        <taxon>Dikarya</taxon>
        <taxon>Ascomycota</taxon>
        <taxon>Pezizomycotina</taxon>
        <taxon>Leotiomycetes</taxon>
        <taxon>Helotiales</taxon>
        <taxon>Dermateaceae</taxon>
        <taxon>Coleophoma</taxon>
    </lineage>
</organism>
<feature type="compositionally biased region" description="Basic and acidic residues" evidence="1">
    <location>
        <begin position="157"/>
        <end position="176"/>
    </location>
</feature>
<evidence type="ECO:0008006" key="4">
    <source>
        <dbReference type="Google" id="ProtNLM"/>
    </source>
</evidence>
<keyword evidence="3" id="KW-1185">Reference proteome</keyword>
<dbReference type="OrthoDB" id="2367685at2759"/>
<reference evidence="2 3" key="1">
    <citation type="journal article" date="2018" name="IMA Fungus">
        <title>IMA Genome-F 9: Draft genome sequence of Annulohypoxylon stygium, Aspergillus mulundensis, Berkeleyomyces basicola (syn. Thielaviopsis basicola), Ceratocystis smalleyi, two Cercospora beticola strains, Coleophoma cylindrospora, Fusarium fracticaudum, Phialophora cf. hyalina, and Morchella septimelata.</title>
        <authorList>
            <person name="Wingfield B.D."/>
            <person name="Bills G.F."/>
            <person name="Dong Y."/>
            <person name="Huang W."/>
            <person name="Nel W.J."/>
            <person name="Swalarsk-Parry B.S."/>
            <person name="Vaghefi N."/>
            <person name="Wilken P.M."/>
            <person name="An Z."/>
            <person name="de Beer Z.W."/>
            <person name="De Vos L."/>
            <person name="Chen L."/>
            <person name="Duong T.A."/>
            <person name="Gao Y."/>
            <person name="Hammerbacher A."/>
            <person name="Kikkert J.R."/>
            <person name="Li Y."/>
            <person name="Li H."/>
            <person name="Li K."/>
            <person name="Li Q."/>
            <person name="Liu X."/>
            <person name="Ma X."/>
            <person name="Naidoo K."/>
            <person name="Pethybridge S.J."/>
            <person name="Sun J."/>
            <person name="Steenkamp E.T."/>
            <person name="van der Nest M.A."/>
            <person name="van Wyk S."/>
            <person name="Wingfield M.J."/>
            <person name="Xiong C."/>
            <person name="Yue Q."/>
            <person name="Zhang X."/>
        </authorList>
    </citation>
    <scope>NUCLEOTIDE SEQUENCE [LARGE SCALE GENOMIC DNA]</scope>
    <source>
        <strain evidence="2 3">BP5796</strain>
    </source>
</reference>
<accession>A0A3D8QQY3</accession>